<evidence type="ECO:0000313" key="2">
    <source>
        <dbReference type="EMBL" id="BDI17246.1"/>
    </source>
</evidence>
<sequence length="139" mass="15522">MKARHIDTEVARLEALRQYQILDTEPEEAYNNLAQLAAFICGTSISLVNFIDENRQWFKAKVGLDVSEMPRCVGLSYLCQEQRGVVVVPDTLADEQLANNPAVTGYPYIRFYAGVPLITPKGDILGTLCVIDQFPKELS</sequence>
<protein>
    <recommendedName>
        <fullName evidence="1">GAF domain-containing protein</fullName>
    </recommendedName>
</protein>
<organism evidence="2 3">
    <name type="scientific">Nostoc cf. commune SO-36</name>
    <dbReference type="NCBI Taxonomy" id="449208"/>
    <lineage>
        <taxon>Bacteria</taxon>
        <taxon>Bacillati</taxon>
        <taxon>Cyanobacteriota</taxon>
        <taxon>Cyanophyceae</taxon>
        <taxon>Nostocales</taxon>
        <taxon>Nostocaceae</taxon>
        <taxon>Nostoc</taxon>
    </lineage>
</organism>
<reference evidence="2" key="1">
    <citation type="submission" date="2022-04" db="EMBL/GenBank/DDBJ databases">
        <title>Complete genome sequence of a cyanobacterium, Nostoc sp. SO-36, isolated in Antarctica.</title>
        <authorList>
            <person name="Kanesaki Y."/>
            <person name="Effendi D."/>
            <person name="Sakamoto T."/>
            <person name="Ohtani S."/>
            <person name="Awai K."/>
        </authorList>
    </citation>
    <scope>NUCLEOTIDE SEQUENCE</scope>
    <source>
        <strain evidence="2">SO-36</strain>
    </source>
</reference>
<dbReference type="Gene3D" id="3.30.450.40">
    <property type="match status" value="1"/>
</dbReference>
<gene>
    <name evidence="2" type="ORF">ANSO36C_30480</name>
</gene>
<evidence type="ECO:0000259" key="1">
    <source>
        <dbReference type="Pfam" id="PF01590"/>
    </source>
</evidence>
<evidence type="ECO:0000313" key="3">
    <source>
        <dbReference type="Proteomes" id="UP001055453"/>
    </source>
</evidence>
<keyword evidence="3" id="KW-1185">Reference proteome</keyword>
<dbReference type="Pfam" id="PF01590">
    <property type="entry name" value="GAF"/>
    <property type="match status" value="1"/>
</dbReference>
<dbReference type="SUPFAM" id="SSF55781">
    <property type="entry name" value="GAF domain-like"/>
    <property type="match status" value="1"/>
</dbReference>
<dbReference type="PANTHER" id="PTHR43102">
    <property type="entry name" value="SLR1143 PROTEIN"/>
    <property type="match status" value="1"/>
</dbReference>
<dbReference type="InterPro" id="IPR003018">
    <property type="entry name" value="GAF"/>
</dbReference>
<dbReference type="InterPro" id="IPR029016">
    <property type="entry name" value="GAF-like_dom_sf"/>
</dbReference>
<dbReference type="Proteomes" id="UP001055453">
    <property type="component" value="Chromosome"/>
</dbReference>
<feature type="domain" description="GAF" evidence="1">
    <location>
        <begin position="26"/>
        <end position="133"/>
    </location>
</feature>
<dbReference type="PANTHER" id="PTHR43102:SF2">
    <property type="entry name" value="GAF DOMAIN-CONTAINING PROTEIN"/>
    <property type="match status" value="1"/>
</dbReference>
<proteinExistence type="predicted"/>
<dbReference type="EMBL" id="AP025732">
    <property type="protein sequence ID" value="BDI17246.1"/>
    <property type="molecule type" value="Genomic_DNA"/>
</dbReference>
<name>A0ABN6Q4P4_NOSCO</name>
<accession>A0ABN6Q4P4</accession>